<feature type="domain" description="HhH-GPD" evidence="6">
    <location>
        <begin position="128"/>
        <end position="292"/>
    </location>
</feature>
<evidence type="ECO:0000256" key="5">
    <source>
        <dbReference type="ARBA" id="ARBA00023204"/>
    </source>
</evidence>
<protein>
    <recommendedName>
        <fullName evidence="3">DNA-3-methyladenine glycosylase II</fullName>
        <ecNumber evidence="3">3.2.2.21</ecNumber>
    </recommendedName>
</protein>
<dbReference type="InterPro" id="IPR051912">
    <property type="entry name" value="Alkylbase_DNA_Glycosylase/TA"/>
</dbReference>
<dbReference type="SUPFAM" id="SSF48150">
    <property type="entry name" value="DNA-glycosylase"/>
    <property type="match status" value="1"/>
</dbReference>
<proteinExistence type="inferred from homology"/>
<dbReference type="GO" id="GO:0043916">
    <property type="term" value="F:DNA-7-methylguanine glycosylase activity"/>
    <property type="evidence" value="ECO:0007669"/>
    <property type="project" value="TreeGrafter"/>
</dbReference>
<dbReference type="Pfam" id="PF00730">
    <property type="entry name" value="HhH-GPD"/>
    <property type="match status" value="1"/>
</dbReference>
<keyword evidence="4" id="KW-0227">DNA damage</keyword>
<dbReference type="InterPro" id="IPR011257">
    <property type="entry name" value="DNA_glycosylase"/>
</dbReference>
<dbReference type="OrthoDB" id="9785929at2"/>
<dbReference type="GO" id="GO:0008725">
    <property type="term" value="F:DNA-3-methyladenine glycosylase activity"/>
    <property type="evidence" value="ECO:0007669"/>
    <property type="project" value="TreeGrafter"/>
</dbReference>
<comment type="catalytic activity">
    <reaction evidence="1">
        <text>Hydrolysis of alkylated DNA, releasing 3-methyladenine, 3-methylguanine, 7-methylguanine and 7-methyladenine.</text>
        <dbReference type="EC" id="3.2.2.21"/>
    </reaction>
</comment>
<keyword evidence="5" id="KW-0234">DNA repair</keyword>
<keyword evidence="8" id="KW-1185">Reference proteome</keyword>
<dbReference type="Gene3D" id="3.30.310.20">
    <property type="entry name" value="DNA-3-methyladenine glycosylase AlkA, N-terminal domain"/>
    <property type="match status" value="1"/>
</dbReference>
<evidence type="ECO:0000256" key="2">
    <source>
        <dbReference type="ARBA" id="ARBA00010817"/>
    </source>
</evidence>
<dbReference type="PANTHER" id="PTHR43003">
    <property type="entry name" value="DNA-3-METHYLADENINE GLYCOSYLASE"/>
    <property type="match status" value="1"/>
</dbReference>
<accession>A0A1N7PLX2</accession>
<dbReference type="GO" id="GO:0032993">
    <property type="term" value="C:protein-DNA complex"/>
    <property type="evidence" value="ECO:0007669"/>
    <property type="project" value="TreeGrafter"/>
</dbReference>
<name>A0A1N7PLX2_9BACL</name>
<dbReference type="GO" id="GO:0006307">
    <property type="term" value="P:DNA alkylation repair"/>
    <property type="evidence" value="ECO:0007669"/>
    <property type="project" value="TreeGrafter"/>
</dbReference>
<dbReference type="PANTHER" id="PTHR43003:SF5">
    <property type="entry name" value="DNA-3-METHYLADENINE GLYCOSYLASE"/>
    <property type="match status" value="1"/>
</dbReference>
<evidence type="ECO:0000259" key="6">
    <source>
        <dbReference type="SMART" id="SM00478"/>
    </source>
</evidence>
<dbReference type="InterPro" id="IPR037046">
    <property type="entry name" value="AlkA_N_sf"/>
</dbReference>
<dbReference type="EC" id="3.2.2.21" evidence="3"/>
<dbReference type="CDD" id="cd00056">
    <property type="entry name" value="ENDO3c"/>
    <property type="match status" value="1"/>
</dbReference>
<evidence type="ECO:0000313" key="8">
    <source>
        <dbReference type="Proteomes" id="UP000186795"/>
    </source>
</evidence>
<evidence type="ECO:0000256" key="4">
    <source>
        <dbReference type="ARBA" id="ARBA00022763"/>
    </source>
</evidence>
<evidence type="ECO:0000256" key="3">
    <source>
        <dbReference type="ARBA" id="ARBA00012000"/>
    </source>
</evidence>
<dbReference type="RefSeq" id="WP_076526190.1">
    <property type="nucleotide sequence ID" value="NZ_CP048103.1"/>
</dbReference>
<organism evidence="7 8">
    <name type="scientific">Kroppenstedtia eburnea</name>
    <dbReference type="NCBI Taxonomy" id="714067"/>
    <lineage>
        <taxon>Bacteria</taxon>
        <taxon>Bacillati</taxon>
        <taxon>Bacillota</taxon>
        <taxon>Bacilli</taxon>
        <taxon>Bacillales</taxon>
        <taxon>Thermoactinomycetaceae</taxon>
        <taxon>Kroppenstedtia</taxon>
    </lineage>
</organism>
<evidence type="ECO:0000256" key="1">
    <source>
        <dbReference type="ARBA" id="ARBA00000086"/>
    </source>
</evidence>
<dbReference type="SMART" id="SM00478">
    <property type="entry name" value="ENDO3c"/>
    <property type="match status" value="1"/>
</dbReference>
<evidence type="ECO:0000313" key="7">
    <source>
        <dbReference type="EMBL" id="SIT11566.1"/>
    </source>
</evidence>
<dbReference type="GO" id="GO:0006285">
    <property type="term" value="P:base-excision repair, AP site formation"/>
    <property type="evidence" value="ECO:0007669"/>
    <property type="project" value="TreeGrafter"/>
</dbReference>
<reference evidence="8" key="1">
    <citation type="submission" date="2017-01" db="EMBL/GenBank/DDBJ databases">
        <authorList>
            <person name="Varghese N."/>
            <person name="Submissions S."/>
        </authorList>
    </citation>
    <scope>NUCLEOTIDE SEQUENCE [LARGE SCALE GENOMIC DNA]</scope>
    <source>
        <strain evidence="8">DSM 45196</strain>
    </source>
</reference>
<comment type="similarity">
    <text evidence="2">Belongs to the alkylbase DNA glycosidase AlkA family.</text>
</comment>
<dbReference type="AlphaFoldDB" id="A0A1N7PLX2"/>
<dbReference type="EMBL" id="FTOD01000013">
    <property type="protein sequence ID" value="SIT11566.1"/>
    <property type="molecule type" value="Genomic_DNA"/>
</dbReference>
<dbReference type="GO" id="GO:0005737">
    <property type="term" value="C:cytoplasm"/>
    <property type="evidence" value="ECO:0007669"/>
    <property type="project" value="TreeGrafter"/>
</dbReference>
<gene>
    <name evidence="7" type="ORF">SAMN05421790_11345</name>
</gene>
<dbReference type="GO" id="GO:0032131">
    <property type="term" value="F:alkylated DNA binding"/>
    <property type="evidence" value="ECO:0007669"/>
    <property type="project" value="TreeGrafter"/>
</dbReference>
<dbReference type="Gene3D" id="1.10.1670.10">
    <property type="entry name" value="Helix-hairpin-Helix base-excision DNA repair enzymes (C-terminal)"/>
    <property type="match status" value="1"/>
</dbReference>
<dbReference type="Gene3D" id="1.10.340.30">
    <property type="entry name" value="Hypothetical protein, domain 2"/>
    <property type="match status" value="1"/>
</dbReference>
<dbReference type="InterPro" id="IPR003265">
    <property type="entry name" value="HhH-GPD_domain"/>
</dbReference>
<dbReference type="InterPro" id="IPR023170">
    <property type="entry name" value="HhH_base_excis_C"/>
</dbReference>
<dbReference type="Proteomes" id="UP000186795">
    <property type="component" value="Unassembled WGS sequence"/>
</dbReference>
<sequence>MYVLQLEPVHPYSFAATTRRLAHFEKTAYRFREGFFYRTLHLKERPVAVGIGWDGGQILVQVEEELSEAEVQCLKGMIRRMFSLDVDLAPFYEQMKKEPRLAPIVESRRGLHFVLDPTLYECLIKTIISQQLNLAFAATLIQRLIERAGSKVPFREEALPVFPTPSQVARLEYEDLQRLQFNRRKAEYVIDISRKIVDGGLDLEGMKTLPDQLVTDQLVSLRGVGRWTAECLLLFGMGRPDLLPAADIGLRNALKKAYGLDRQPTESDVRRWGENWTPWRSYATFYLWDSLSGA</sequence>
<dbReference type="FunFam" id="1.10.340.30:FF:000004">
    <property type="entry name" value="DNA-3-methyladenine glycosylase II"/>
    <property type="match status" value="1"/>
</dbReference>